<dbReference type="AlphaFoldDB" id="A0AAD7UII2"/>
<dbReference type="SUPFAM" id="SSF56784">
    <property type="entry name" value="HAD-like"/>
    <property type="match status" value="1"/>
</dbReference>
<evidence type="ECO:0000313" key="1">
    <source>
        <dbReference type="EMBL" id="KAJ8608258.1"/>
    </source>
</evidence>
<proteinExistence type="predicted"/>
<organism evidence="1 2">
    <name type="scientific">Chrysophaeum taylorii</name>
    <dbReference type="NCBI Taxonomy" id="2483200"/>
    <lineage>
        <taxon>Eukaryota</taxon>
        <taxon>Sar</taxon>
        <taxon>Stramenopiles</taxon>
        <taxon>Ochrophyta</taxon>
        <taxon>Pelagophyceae</taxon>
        <taxon>Pelagomonadales</taxon>
        <taxon>Pelagomonadaceae</taxon>
        <taxon>Chrysophaeum</taxon>
    </lineage>
</organism>
<sequence length="179" mass="19542">MCRNAERLLECGIKLLAIDFDQTLVSTHTGGVWQKTAEILATRVRPCIKRLVQTAVANGISVAIVTFSPQVKLISEVLALTFPKDSHQASDPRAPLNRWPYEGDGTGEGKQPHMASVAEELAYFRSTYISRKSTLLIDDDMRNIDLALRHGVNAVLCSPQDPTSVERGIDALLSSTGVP</sequence>
<dbReference type="EMBL" id="JAQMWT010000177">
    <property type="protein sequence ID" value="KAJ8608258.1"/>
    <property type="molecule type" value="Genomic_DNA"/>
</dbReference>
<accession>A0AAD7UII2</accession>
<dbReference type="InterPro" id="IPR023214">
    <property type="entry name" value="HAD_sf"/>
</dbReference>
<dbReference type="Proteomes" id="UP001230188">
    <property type="component" value="Unassembled WGS sequence"/>
</dbReference>
<gene>
    <name evidence="1" type="ORF">CTAYLR_007281</name>
</gene>
<protein>
    <submittedName>
        <fullName evidence="1">Uncharacterized protein</fullName>
    </submittedName>
</protein>
<dbReference type="Gene3D" id="3.40.50.1000">
    <property type="entry name" value="HAD superfamily/HAD-like"/>
    <property type="match status" value="1"/>
</dbReference>
<keyword evidence="2" id="KW-1185">Reference proteome</keyword>
<comment type="caution">
    <text evidence="1">The sequence shown here is derived from an EMBL/GenBank/DDBJ whole genome shotgun (WGS) entry which is preliminary data.</text>
</comment>
<evidence type="ECO:0000313" key="2">
    <source>
        <dbReference type="Proteomes" id="UP001230188"/>
    </source>
</evidence>
<reference evidence="1" key="1">
    <citation type="submission" date="2023-01" db="EMBL/GenBank/DDBJ databases">
        <title>Metagenome sequencing of chrysophaentin producing Chrysophaeum taylorii.</title>
        <authorList>
            <person name="Davison J."/>
            <person name="Bewley C."/>
        </authorList>
    </citation>
    <scope>NUCLEOTIDE SEQUENCE</scope>
    <source>
        <strain evidence="1">NIES-1699</strain>
    </source>
</reference>
<dbReference type="InterPro" id="IPR036412">
    <property type="entry name" value="HAD-like_sf"/>
</dbReference>
<name>A0AAD7UII2_9STRA</name>